<accession>A0A9P8LW57</accession>
<sequence length="522" mass="60548">MYQISLKTDLSHLGVQSSTMVQIQFQFNFLHHSLILVPVQSNSLIFLQEAQIPAEATQNFTVQLSVRAYRGQILQQSTFYTSEHISLAEQRTELLLAEDLNLDITIVRSDKYAQFTTLPNLLVQLPFQVQLTVQIQCNFYAFETELVACGDSLFAVNRSVIIPFQTSFRVCIFSTPRGQMKMKVASFSVTYIEAHSQLITLNFAAKFSEEMVAQATNSQMFACMGLIEVNDGFQEFLPEEKVINKNYKSIKKLKKIDDVQGQMRIIVNNTNLLHKVYIAKIENYAEQQLTGSAMLYNFEPCTYLANSWLNLQNSDQKVQNKVYRIQSMGTLNLKSFDYSGVVAFYRQGGQIYNSIPQYYDFGVEVRVANRLQNILSQQLFIIVVLNEKQFFRLPIDLQEYKESVYNSILNNNLYKIILEVKFQEVQLDLTFNFQIFDQELKQYLVEKDEHTHRQMREIQKIEEERQKDLDELQKGMQDIAGDEYEKKRKRKRVKKIGHTCEDHPSSSQTVCTLPEMSSPSNF</sequence>
<evidence type="ECO:0000313" key="3">
    <source>
        <dbReference type="Proteomes" id="UP000018208"/>
    </source>
</evidence>
<feature type="region of interest" description="Disordered" evidence="1">
    <location>
        <begin position="480"/>
        <end position="522"/>
    </location>
</feature>
<keyword evidence="3" id="KW-1185">Reference proteome</keyword>
<evidence type="ECO:0000313" key="2">
    <source>
        <dbReference type="EMBL" id="KAH0575370.1"/>
    </source>
</evidence>
<comment type="caution">
    <text evidence="2">The sequence shown here is derived from an EMBL/GenBank/DDBJ whole genome shotgun (WGS) entry which is preliminary data.</text>
</comment>
<dbReference type="EMBL" id="AUWU02000003">
    <property type="protein sequence ID" value="KAH0575370.1"/>
    <property type="molecule type" value="Genomic_DNA"/>
</dbReference>
<protein>
    <submittedName>
        <fullName evidence="2">Uncharacterized protein</fullName>
    </submittedName>
</protein>
<name>A0A9P8LW57_9EUKA</name>
<evidence type="ECO:0000256" key="1">
    <source>
        <dbReference type="SAM" id="MobiDB-lite"/>
    </source>
</evidence>
<dbReference type="Proteomes" id="UP000018208">
    <property type="component" value="Unassembled WGS sequence"/>
</dbReference>
<organism evidence="2 3">
    <name type="scientific">Spironucleus salmonicida</name>
    <dbReference type="NCBI Taxonomy" id="348837"/>
    <lineage>
        <taxon>Eukaryota</taxon>
        <taxon>Metamonada</taxon>
        <taxon>Diplomonadida</taxon>
        <taxon>Hexamitidae</taxon>
        <taxon>Hexamitinae</taxon>
        <taxon>Spironucleus</taxon>
    </lineage>
</organism>
<gene>
    <name evidence="2" type="ORF">SS50377_23003</name>
</gene>
<proteinExistence type="predicted"/>
<feature type="compositionally biased region" description="Polar residues" evidence="1">
    <location>
        <begin position="505"/>
        <end position="522"/>
    </location>
</feature>
<dbReference type="RefSeq" id="XP_067766143.1">
    <property type="nucleotide sequence ID" value="XM_067906875.1"/>
</dbReference>
<reference evidence="2 3" key="1">
    <citation type="journal article" date="2014" name="PLoS Genet.">
        <title>The Genome of Spironucleus salmonicida Highlights a Fish Pathogen Adapted to Fluctuating Environments.</title>
        <authorList>
            <person name="Xu F."/>
            <person name="Jerlstrom-Hultqvist J."/>
            <person name="Einarsson E."/>
            <person name="Astvaldsson A."/>
            <person name="Svard S.G."/>
            <person name="Andersson J.O."/>
        </authorList>
    </citation>
    <scope>NUCLEOTIDE SEQUENCE [LARGE SCALE GENOMIC DNA]</scope>
    <source>
        <strain evidence="2 3">ATCC 50377</strain>
    </source>
</reference>
<dbReference type="AlphaFoldDB" id="A0A9P8LW57"/>
<dbReference type="GeneID" id="94297026"/>
<dbReference type="KEGG" id="ssao:94297026"/>
<feature type="compositionally biased region" description="Basic residues" evidence="1">
    <location>
        <begin position="487"/>
        <end position="497"/>
    </location>
</feature>